<reference evidence="1 2" key="1">
    <citation type="submission" date="2024-04" db="EMBL/GenBank/DDBJ databases">
        <authorList>
            <person name="Rising A."/>
            <person name="Reimegard J."/>
            <person name="Sonavane S."/>
            <person name="Akerstrom W."/>
            <person name="Nylinder S."/>
            <person name="Hedman E."/>
            <person name="Kallberg Y."/>
        </authorList>
    </citation>
    <scope>NUCLEOTIDE SEQUENCE [LARGE SCALE GENOMIC DNA]</scope>
</reference>
<proteinExistence type="predicted"/>
<keyword evidence="2" id="KW-1185">Reference proteome</keyword>
<accession>A0AAV1ZAW4</accession>
<dbReference type="EMBL" id="CAXIEN010000032">
    <property type="protein sequence ID" value="CAL1268138.1"/>
    <property type="molecule type" value="Genomic_DNA"/>
</dbReference>
<name>A0AAV1ZAW4_9ARAC</name>
<protein>
    <submittedName>
        <fullName evidence="1">Uncharacterized protein</fullName>
    </submittedName>
</protein>
<dbReference type="Proteomes" id="UP001497382">
    <property type="component" value="Unassembled WGS sequence"/>
</dbReference>
<evidence type="ECO:0000313" key="1">
    <source>
        <dbReference type="EMBL" id="CAL1268138.1"/>
    </source>
</evidence>
<sequence length="45" mass="5200">MLEKRDQQHFSVSRVCGTKYALCYSMRFGIDTFPSDICKFGCSDK</sequence>
<organism evidence="1 2">
    <name type="scientific">Larinioides sclopetarius</name>
    <dbReference type="NCBI Taxonomy" id="280406"/>
    <lineage>
        <taxon>Eukaryota</taxon>
        <taxon>Metazoa</taxon>
        <taxon>Ecdysozoa</taxon>
        <taxon>Arthropoda</taxon>
        <taxon>Chelicerata</taxon>
        <taxon>Arachnida</taxon>
        <taxon>Araneae</taxon>
        <taxon>Araneomorphae</taxon>
        <taxon>Entelegynae</taxon>
        <taxon>Araneoidea</taxon>
        <taxon>Araneidae</taxon>
        <taxon>Larinioides</taxon>
    </lineage>
</organism>
<evidence type="ECO:0000313" key="2">
    <source>
        <dbReference type="Proteomes" id="UP001497382"/>
    </source>
</evidence>
<dbReference type="AlphaFoldDB" id="A0AAV1ZAW4"/>
<comment type="caution">
    <text evidence="1">The sequence shown here is derived from an EMBL/GenBank/DDBJ whole genome shotgun (WGS) entry which is preliminary data.</text>
</comment>
<gene>
    <name evidence="1" type="ORF">LARSCL_LOCUS4011</name>
</gene>